<evidence type="ECO:0000313" key="2">
    <source>
        <dbReference type="Proteomes" id="UP000509371"/>
    </source>
</evidence>
<sequence>MFIWWEVDLQTLTLKLHKVAQLRRVEADFSGTSMMENQRP</sequence>
<dbReference type="EMBL" id="CP054301">
    <property type="protein sequence ID" value="QKK80005.1"/>
    <property type="molecule type" value="Genomic_DNA"/>
</dbReference>
<proteinExistence type="predicted"/>
<evidence type="ECO:0000313" key="1">
    <source>
        <dbReference type="EMBL" id="QKK80005.1"/>
    </source>
</evidence>
<dbReference type="AlphaFoldDB" id="A0A859CUC6"/>
<dbReference type="Proteomes" id="UP000509371">
    <property type="component" value="Chromosome"/>
</dbReference>
<protein>
    <submittedName>
        <fullName evidence="1">Uncharacterized protein</fullName>
    </submittedName>
</protein>
<accession>A0A859CUC6</accession>
<organism evidence="1 2">
    <name type="scientific">Marinomonas primoryensis</name>
    <dbReference type="NCBI Taxonomy" id="178399"/>
    <lineage>
        <taxon>Bacteria</taxon>
        <taxon>Pseudomonadati</taxon>
        <taxon>Pseudomonadota</taxon>
        <taxon>Gammaproteobacteria</taxon>
        <taxon>Oceanospirillales</taxon>
        <taxon>Oceanospirillaceae</taxon>
        <taxon>Marinomonas</taxon>
    </lineage>
</organism>
<dbReference type="KEGG" id="mpri:MP3633_1271"/>
<name>A0A859CUC6_9GAMM</name>
<reference evidence="1 2" key="1">
    <citation type="submission" date="2020-06" db="EMBL/GenBank/DDBJ databases">
        <authorList>
            <person name="Voronona O.L."/>
            <person name="Aksenova E.I."/>
            <person name="Kunda M.S."/>
            <person name="Semenov A.N."/>
            <person name="Ryzhova N."/>
        </authorList>
    </citation>
    <scope>NUCLEOTIDE SEQUENCE [LARGE SCALE GENOMIC DNA]</scope>
    <source>
        <strain evidence="1 2">MPKMM3633</strain>
    </source>
</reference>
<gene>
    <name evidence="1" type="ORF">MP3633_1271</name>
</gene>